<keyword evidence="3 7" id="KW-0813">Transport</keyword>
<feature type="transmembrane region" description="Helical" evidence="9">
    <location>
        <begin position="132"/>
        <end position="149"/>
    </location>
</feature>
<dbReference type="eggNOG" id="KOG0254">
    <property type="taxonomic scope" value="Eukaryota"/>
</dbReference>
<name>G3AZQ9_CANTC</name>
<feature type="transmembrane region" description="Helical" evidence="9">
    <location>
        <begin position="76"/>
        <end position="95"/>
    </location>
</feature>
<organism evidence="12">
    <name type="scientific">Candida tenuis (strain ATCC 10573 / BCRC 21748 / CBS 615 / JCM 9827 / NBRC 10315 / NRRL Y-1498 / VKM Y-70)</name>
    <name type="common">Yeast</name>
    <name type="synonym">Yamadazyma tenuis</name>
    <dbReference type="NCBI Taxonomy" id="590646"/>
    <lineage>
        <taxon>Eukaryota</taxon>
        <taxon>Fungi</taxon>
        <taxon>Dikarya</taxon>
        <taxon>Ascomycota</taxon>
        <taxon>Saccharomycotina</taxon>
        <taxon>Pichiomycetes</taxon>
        <taxon>Debaryomycetaceae</taxon>
        <taxon>Yamadazyma</taxon>
    </lineage>
</organism>
<sequence>MMISLSELQNSMSFIAKVNKHLDSYPKYHNEWFIASIATLSGAMFGFDVSSMSAFISQDAYREFFNFPSSTKQGAITAAVSGGCLIGSLLSDTFAEPIGRRTTLIVSCFFWIIGAIVQSTCRNIAQLVMGRILSGVAIGIGSVVTPTYISEISRARMRGVLGGTFQLAITFGILVMFYIGYGCTFIPGENSFRAAWAIQMIPALLLLAGIPFLPESPRWLANHDQWDKAEAVLKKVYEKDNTDQFFIELEELKESIVFFKSSKEITYFSLFSKQNWRSTTVAISAQAWNQLTGMNCMMYYIVYIFEMIGSSGNSNLVSSSIQYVVNFGVTIISLPLPEYVGRRPLMIIGGFAMMICLFIEGALFAVYSEKIPNVSADATVVIRIPDDHKEVGKAIAAFSYLFVACFASTWAVVSWAYFPEVLPNRTRTKAGSIAVSCDWALNFAIAMFTPSAFRNITWRTYFVFGSFCGAMSIHCFLQFPETKGKTLEEIDMAFQENIPAWRTSSFQAHLTSENLGVEDTEKDQKTEYIEDRSE</sequence>
<dbReference type="PRINTS" id="PR00171">
    <property type="entry name" value="SUGRTRNSPORT"/>
</dbReference>
<dbReference type="CDD" id="cd17356">
    <property type="entry name" value="MFS_HXT"/>
    <property type="match status" value="1"/>
</dbReference>
<dbReference type="GO" id="GO:0016020">
    <property type="term" value="C:membrane"/>
    <property type="evidence" value="ECO:0007669"/>
    <property type="project" value="UniProtKB-SubCell"/>
</dbReference>
<dbReference type="AlphaFoldDB" id="G3AZQ9"/>
<dbReference type="Proteomes" id="UP000000707">
    <property type="component" value="Unassembled WGS sequence"/>
</dbReference>
<comment type="similarity">
    <text evidence="2 7">Belongs to the major facilitator superfamily. Sugar transporter (TC 2.A.1.1) family.</text>
</comment>
<feature type="compositionally biased region" description="Basic and acidic residues" evidence="8">
    <location>
        <begin position="522"/>
        <end position="534"/>
    </location>
</feature>
<gene>
    <name evidence="11" type="ORF">CANTEDRAFT_133528</name>
</gene>
<dbReference type="Pfam" id="PF00083">
    <property type="entry name" value="Sugar_tr"/>
    <property type="match status" value="1"/>
</dbReference>
<dbReference type="FunFam" id="1.20.1250.20:FF:000026">
    <property type="entry name" value="MFS quinate transporter QutD"/>
    <property type="match status" value="1"/>
</dbReference>
<feature type="transmembrane region" description="Helical" evidence="9">
    <location>
        <begin position="102"/>
        <end position="120"/>
    </location>
</feature>
<evidence type="ECO:0000256" key="8">
    <source>
        <dbReference type="SAM" id="MobiDB-lite"/>
    </source>
</evidence>
<dbReference type="Gene3D" id="1.20.1250.20">
    <property type="entry name" value="MFS general substrate transporter like domains"/>
    <property type="match status" value="1"/>
</dbReference>
<comment type="subcellular location">
    <subcellularLocation>
        <location evidence="1">Membrane</location>
        <topology evidence="1">Multi-pass membrane protein</topology>
    </subcellularLocation>
</comment>
<accession>G3AZQ9</accession>
<dbReference type="HOGENOM" id="CLU_001265_30_12_1"/>
<evidence type="ECO:0000256" key="7">
    <source>
        <dbReference type="RuleBase" id="RU003346"/>
    </source>
</evidence>
<keyword evidence="12" id="KW-1185">Reference proteome</keyword>
<evidence type="ECO:0000256" key="9">
    <source>
        <dbReference type="SAM" id="Phobius"/>
    </source>
</evidence>
<dbReference type="NCBIfam" id="TIGR00879">
    <property type="entry name" value="SP"/>
    <property type="match status" value="1"/>
</dbReference>
<feature type="region of interest" description="Disordered" evidence="8">
    <location>
        <begin position="513"/>
        <end position="534"/>
    </location>
</feature>
<protein>
    <submittedName>
        <fullName evidence="11">General substrate transporter</fullName>
    </submittedName>
</protein>
<evidence type="ECO:0000259" key="10">
    <source>
        <dbReference type="PROSITE" id="PS50850"/>
    </source>
</evidence>
<dbReference type="InterPro" id="IPR005828">
    <property type="entry name" value="MFS_sugar_transport-like"/>
</dbReference>
<dbReference type="GO" id="GO:0005351">
    <property type="term" value="F:carbohydrate:proton symporter activity"/>
    <property type="evidence" value="ECO:0007669"/>
    <property type="project" value="TreeGrafter"/>
</dbReference>
<dbReference type="OrthoDB" id="4142200at2759"/>
<keyword evidence="6 9" id="KW-0472">Membrane</keyword>
<evidence type="ECO:0000256" key="2">
    <source>
        <dbReference type="ARBA" id="ARBA00010992"/>
    </source>
</evidence>
<feature type="transmembrane region" description="Helical" evidence="9">
    <location>
        <begin position="345"/>
        <end position="367"/>
    </location>
</feature>
<dbReference type="SUPFAM" id="SSF103473">
    <property type="entry name" value="MFS general substrate transporter"/>
    <property type="match status" value="1"/>
</dbReference>
<feature type="transmembrane region" description="Helical" evidence="9">
    <location>
        <begin position="161"/>
        <end position="181"/>
    </location>
</feature>
<dbReference type="InterPro" id="IPR003663">
    <property type="entry name" value="Sugar/inositol_transpt"/>
</dbReference>
<feature type="transmembrane region" description="Helical" evidence="9">
    <location>
        <begin position="395"/>
        <end position="418"/>
    </location>
</feature>
<feature type="domain" description="Major facilitator superfamily (MFS) profile" evidence="10">
    <location>
        <begin position="34"/>
        <end position="483"/>
    </location>
</feature>
<evidence type="ECO:0000256" key="3">
    <source>
        <dbReference type="ARBA" id="ARBA00022448"/>
    </source>
</evidence>
<dbReference type="PROSITE" id="PS00217">
    <property type="entry name" value="SUGAR_TRANSPORT_2"/>
    <property type="match status" value="1"/>
</dbReference>
<dbReference type="PANTHER" id="PTHR48022:SF7">
    <property type="entry name" value="MAJOR FACILITATOR SUPERFAMILY (MFS) PROFILE DOMAIN-CONTAINING PROTEIN-RELATED"/>
    <property type="match status" value="1"/>
</dbReference>
<evidence type="ECO:0000256" key="6">
    <source>
        <dbReference type="ARBA" id="ARBA00023136"/>
    </source>
</evidence>
<evidence type="ECO:0000313" key="12">
    <source>
        <dbReference type="Proteomes" id="UP000000707"/>
    </source>
</evidence>
<feature type="transmembrane region" description="Helical" evidence="9">
    <location>
        <begin position="32"/>
        <end position="56"/>
    </location>
</feature>
<proteinExistence type="inferred from homology"/>
<feature type="transmembrane region" description="Helical" evidence="9">
    <location>
        <begin position="430"/>
        <end position="449"/>
    </location>
</feature>
<keyword evidence="5 9" id="KW-1133">Transmembrane helix</keyword>
<dbReference type="PANTHER" id="PTHR48022">
    <property type="entry name" value="PLASTIDIC GLUCOSE TRANSPORTER 4"/>
    <property type="match status" value="1"/>
</dbReference>
<evidence type="ECO:0000256" key="4">
    <source>
        <dbReference type="ARBA" id="ARBA00022692"/>
    </source>
</evidence>
<feature type="transmembrane region" description="Helical" evidence="9">
    <location>
        <begin position="461"/>
        <end position="479"/>
    </location>
</feature>
<dbReference type="InterPro" id="IPR050360">
    <property type="entry name" value="MFS_Sugar_Transporters"/>
</dbReference>
<evidence type="ECO:0000313" key="11">
    <source>
        <dbReference type="EMBL" id="EGV65215.1"/>
    </source>
</evidence>
<feature type="transmembrane region" description="Helical" evidence="9">
    <location>
        <begin position="193"/>
        <end position="213"/>
    </location>
</feature>
<dbReference type="InterPro" id="IPR036259">
    <property type="entry name" value="MFS_trans_sf"/>
</dbReference>
<keyword evidence="4 9" id="KW-0812">Transmembrane</keyword>
<dbReference type="PROSITE" id="PS50850">
    <property type="entry name" value="MFS"/>
    <property type="match status" value="1"/>
</dbReference>
<dbReference type="InterPro" id="IPR005829">
    <property type="entry name" value="Sugar_transporter_CS"/>
</dbReference>
<reference evidence="11 12" key="1">
    <citation type="journal article" date="2011" name="Proc. Natl. Acad. Sci. U.S.A.">
        <title>Comparative genomics of xylose-fermenting fungi for enhanced biofuel production.</title>
        <authorList>
            <person name="Wohlbach D.J."/>
            <person name="Kuo A."/>
            <person name="Sato T.K."/>
            <person name="Potts K.M."/>
            <person name="Salamov A.A."/>
            <person name="LaButti K.M."/>
            <person name="Sun H."/>
            <person name="Clum A."/>
            <person name="Pangilinan J.L."/>
            <person name="Lindquist E.A."/>
            <person name="Lucas S."/>
            <person name="Lapidus A."/>
            <person name="Jin M."/>
            <person name="Gunawan C."/>
            <person name="Balan V."/>
            <person name="Dale B.E."/>
            <person name="Jeffries T.W."/>
            <person name="Zinkel R."/>
            <person name="Barry K.W."/>
            <person name="Grigoriev I.V."/>
            <person name="Gasch A.P."/>
        </authorList>
    </citation>
    <scope>NUCLEOTIDE SEQUENCE [LARGE SCALE GENOMIC DNA]</scope>
    <source>
        <strain evidence="12">ATCC 10573 / BCRC 21748 / CBS 615 / JCM 9827 / NBRC 10315 / NRRL Y-1498 / VKM Y-70</strain>
    </source>
</reference>
<dbReference type="InterPro" id="IPR020846">
    <property type="entry name" value="MFS_dom"/>
</dbReference>
<dbReference type="EMBL" id="GL996514">
    <property type="protein sequence ID" value="EGV65215.1"/>
    <property type="molecule type" value="Genomic_DNA"/>
</dbReference>
<evidence type="ECO:0000256" key="1">
    <source>
        <dbReference type="ARBA" id="ARBA00004141"/>
    </source>
</evidence>
<evidence type="ECO:0000256" key="5">
    <source>
        <dbReference type="ARBA" id="ARBA00022989"/>
    </source>
</evidence>